<feature type="region of interest" description="Disordered" evidence="12">
    <location>
        <begin position="37"/>
        <end position="83"/>
    </location>
</feature>
<feature type="compositionally biased region" description="Acidic residues" evidence="12">
    <location>
        <begin position="39"/>
        <end position="51"/>
    </location>
</feature>
<dbReference type="Proteomes" id="UP000004994">
    <property type="component" value="Chromosome 11"/>
</dbReference>
<dbReference type="InParanoid" id="A0A3Q7IX67"/>
<keyword evidence="10" id="KW-1133">Transmembrane helix</keyword>
<keyword evidence="14" id="KW-1185">Reference proteome</keyword>
<comment type="subcellular location">
    <subcellularLocation>
        <location evidence="2">Plastid</location>
        <location evidence="2">Chloroplast inner membrane</location>
        <topology evidence="2">Multi-pass membrane protein</topology>
    </subcellularLocation>
</comment>
<evidence type="ECO:0000313" key="13">
    <source>
        <dbReference type="EnsemblPlants" id="Solyc11g044680.2.1"/>
    </source>
</evidence>
<organism evidence="13">
    <name type="scientific">Solanum lycopersicum</name>
    <name type="common">Tomato</name>
    <name type="synonym">Lycopersicon esculentum</name>
    <dbReference type="NCBI Taxonomy" id="4081"/>
    <lineage>
        <taxon>Eukaryota</taxon>
        <taxon>Viridiplantae</taxon>
        <taxon>Streptophyta</taxon>
        <taxon>Embryophyta</taxon>
        <taxon>Tracheophyta</taxon>
        <taxon>Spermatophyta</taxon>
        <taxon>Magnoliopsida</taxon>
        <taxon>eudicotyledons</taxon>
        <taxon>Gunneridae</taxon>
        <taxon>Pentapetalae</taxon>
        <taxon>asterids</taxon>
        <taxon>lamiids</taxon>
        <taxon>Solanales</taxon>
        <taxon>Solanaceae</taxon>
        <taxon>Solanoideae</taxon>
        <taxon>Solaneae</taxon>
        <taxon>Solanum</taxon>
        <taxon>Solanum subgen. Lycopersicon</taxon>
    </lineage>
</organism>
<evidence type="ECO:0000256" key="2">
    <source>
        <dbReference type="ARBA" id="ARBA00004478"/>
    </source>
</evidence>
<evidence type="ECO:0000313" key="14">
    <source>
        <dbReference type="Proteomes" id="UP000004994"/>
    </source>
</evidence>
<dbReference type="AlphaFoldDB" id="A0A3Q7IX67"/>
<evidence type="ECO:0000256" key="5">
    <source>
        <dbReference type="ARBA" id="ARBA00016640"/>
    </source>
</evidence>
<dbReference type="Gramene" id="Solyc11g044680.2.1">
    <property type="protein sequence ID" value="Solyc11g044680.2.1"/>
    <property type="gene ID" value="Solyc11g044680.2"/>
</dbReference>
<sequence>MAQIFSILLFITYVYYLGRIPSPILTKKLKEALEIEERLESEEERDVEIEIASEMKGTKQEQERSTEEDPYPSPSLFSKDGWDPAKIDEKEEVRVNTTNKIKDKFHSHLTETGHNNINTSNSPIYDYQDSYLNNNNTGNLENCKVQRKIINLSKSDGKQRISFTYLPVYQLFGNDKKKDTPIVTPKNNKEFLNRLEILDKESLSLDILETRTRFCNDDTKKEYFTIFLPNIDYKNLNKKRIRLIKNHYQQKLTNS</sequence>
<dbReference type="PaxDb" id="4081-Solyc11g044680.1.1"/>
<keyword evidence="10" id="KW-0472">Membrane</keyword>
<evidence type="ECO:0000256" key="9">
    <source>
        <dbReference type="ARBA" id="ARBA00022927"/>
    </source>
</evidence>
<reference evidence="13" key="2">
    <citation type="submission" date="2019-01" db="UniProtKB">
        <authorList>
            <consortium name="EnsemblPlants"/>
        </authorList>
    </citation>
    <scope>IDENTIFICATION</scope>
    <source>
        <strain evidence="13">cv. Heinz 1706</strain>
    </source>
</reference>
<evidence type="ECO:0000256" key="10">
    <source>
        <dbReference type="ARBA" id="ARBA00022989"/>
    </source>
</evidence>
<comment type="function">
    <text evidence="1">Involved in protein precursor import into chloroplasts. May be part of an intermediate translocation complex acting as a protein-conducting channel at the inner envelope.</text>
</comment>
<reference evidence="13" key="1">
    <citation type="journal article" date="2012" name="Nature">
        <title>The tomato genome sequence provides insights into fleshy fruit evolution.</title>
        <authorList>
            <consortium name="Tomato Genome Consortium"/>
        </authorList>
    </citation>
    <scope>NUCLEOTIDE SEQUENCE [LARGE SCALE GENOMIC DNA]</scope>
    <source>
        <strain evidence="13">cv. Heinz 1706</strain>
    </source>
</reference>
<comment type="similarity">
    <text evidence="3">Belongs to the TIC214 family.</text>
</comment>
<accession>A0A3Q7IX67</accession>
<evidence type="ECO:0000256" key="4">
    <source>
        <dbReference type="ARBA" id="ARBA00011510"/>
    </source>
</evidence>
<dbReference type="EnsemblPlants" id="Solyc11g044680.2.1">
    <property type="protein sequence ID" value="Solyc11g044680.2.1"/>
    <property type="gene ID" value="Solyc11g044680.2"/>
</dbReference>
<dbReference type="OMA" id="ENCKVQR"/>
<dbReference type="Pfam" id="PF05758">
    <property type="entry name" value="Ycf1"/>
    <property type="match status" value="2"/>
</dbReference>
<keyword evidence="6" id="KW-0813">Transport</keyword>
<keyword evidence="8" id="KW-0934">Plastid</keyword>
<evidence type="ECO:0000256" key="7">
    <source>
        <dbReference type="ARBA" id="ARBA00022692"/>
    </source>
</evidence>
<evidence type="ECO:0000256" key="1">
    <source>
        <dbReference type="ARBA" id="ARBA00002515"/>
    </source>
</evidence>
<keyword evidence="7" id="KW-0812">Transmembrane</keyword>
<evidence type="ECO:0000256" key="3">
    <source>
        <dbReference type="ARBA" id="ARBA00009956"/>
    </source>
</evidence>
<comment type="subunit">
    <text evidence="4">Part of the Tic complex.</text>
</comment>
<evidence type="ECO:0000256" key="8">
    <source>
        <dbReference type="ARBA" id="ARBA00022780"/>
    </source>
</evidence>
<evidence type="ECO:0000256" key="11">
    <source>
        <dbReference type="ARBA" id="ARBA00029978"/>
    </source>
</evidence>
<feature type="compositionally biased region" description="Basic and acidic residues" evidence="12">
    <location>
        <begin position="56"/>
        <end position="67"/>
    </location>
</feature>
<name>A0A3Q7IX67_SOLLC</name>
<proteinExistence type="inferred from homology"/>
<evidence type="ECO:0000256" key="6">
    <source>
        <dbReference type="ARBA" id="ARBA00022448"/>
    </source>
</evidence>
<dbReference type="GO" id="GO:0015031">
    <property type="term" value="P:protein transport"/>
    <property type="evidence" value="ECO:0007669"/>
    <property type="project" value="UniProtKB-KW"/>
</dbReference>
<evidence type="ECO:0000256" key="12">
    <source>
        <dbReference type="SAM" id="MobiDB-lite"/>
    </source>
</evidence>
<dbReference type="GO" id="GO:0009706">
    <property type="term" value="C:chloroplast inner membrane"/>
    <property type="evidence" value="ECO:0007669"/>
    <property type="project" value="UniProtKB-SubCell"/>
</dbReference>
<protein>
    <recommendedName>
        <fullName evidence="5">Protein TIC 214</fullName>
    </recommendedName>
    <alternativeName>
        <fullName evidence="11">Translocon at the inner envelope membrane of chloroplasts 214</fullName>
    </alternativeName>
</protein>
<dbReference type="STRING" id="4081.A0A3Q7IX67"/>
<keyword evidence="9" id="KW-0653">Protein transport</keyword>
<dbReference type="InterPro" id="IPR008896">
    <property type="entry name" value="TIC214"/>
</dbReference>
<keyword evidence="8" id="KW-1001">Plastid inner membrane</keyword>